<dbReference type="InterPro" id="IPR024344">
    <property type="entry name" value="MDMPI_metal-binding"/>
</dbReference>
<organism evidence="2 3">
    <name type="scientific">Kytococcus schroeteri</name>
    <dbReference type="NCBI Taxonomy" id="138300"/>
    <lineage>
        <taxon>Bacteria</taxon>
        <taxon>Bacillati</taxon>
        <taxon>Actinomycetota</taxon>
        <taxon>Actinomycetes</taxon>
        <taxon>Micrococcales</taxon>
        <taxon>Kytococcaceae</taxon>
        <taxon>Kytococcus</taxon>
    </lineage>
</organism>
<proteinExistence type="predicted"/>
<accession>A0A2I1PB05</accession>
<dbReference type="NCBIfam" id="TIGR03083">
    <property type="entry name" value="maleylpyruvate isomerase family mycothiol-dependent enzyme"/>
    <property type="match status" value="1"/>
</dbReference>
<sequence>MTDDVRTVAPQALDLLTRTVEGLSDGDLRRRSNLRDWTVRDLVAHVTSSVRKAVVLLEGGDVDSVPVDPAAFHAEDAAAAATSLRAEADRVRELLPEADLDAACRTPYGEMPLGHVLPLVVVDAIVHSWDLERSVGSRLQLDEPLLAYASGVTDAMGEGREDNPHFDPPVEAAANATPTEQLMARLGRPTGMMAL</sequence>
<dbReference type="SUPFAM" id="SSF109854">
    <property type="entry name" value="DinB/YfiT-like putative metalloenzymes"/>
    <property type="match status" value="1"/>
</dbReference>
<evidence type="ECO:0000313" key="3">
    <source>
        <dbReference type="Proteomes" id="UP000234206"/>
    </source>
</evidence>
<dbReference type="AlphaFoldDB" id="A0A2I1PB05"/>
<protein>
    <submittedName>
        <fullName evidence="2">TIGR03086 family protein</fullName>
    </submittedName>
</protein>
<dbReference type="Proteomes" id="UP000234206">
    <property type="component" value="Unassembled WGS sequence"/>
</dbReference>
<dbReference type="InterPro" id="IPR017517">
    <property type="entry name" value="Maleyloyr_isom"/>
</dbReference>
<gene>
    <name evidence="2" type="ORF">CYJ76_05900</name>
</gene>
<dbReference type="RefSeq" id="WP_101849517.1">
    <property type="nucleotide sequence ID" value="NZ_PKIZ01000009.1"/>
</dbReference>
<dbReference type="EMBL" id="PKIZ01000009">
    <property type="protein sequence ID" value="PKZ41780.1"/>
    <property type="molecule type" value="Genomic_DNA"/>
</dbReference>
<name>A0A2I1PB05_9MICO</name>
<reference evidence="2 3" key="1">
    <citation type="submission" date="2017-12" db="EMBL/GenBank/DDBJ databases">
        <title>Phylogenetic diversity of female urinary microbiome.</title>
        <authorList>
            <person name="Thomas-White K."/>
            <person name="Wolfe A.J."/>
        </authorList>
    </citation>
    <scope>NUCLEOTIDE SEQUENCE [LARGE SCALE GENOMIC DNA]</scope>
    <source>
        <strain evidence="2 3">UMB1298</strain>
    </source>
</reference>
<comment type="caution">
    <text evidence="2">The sequence shown here is derived from an EMBL/GenBank/DDBJ whole genome shotgun (WGS) entry which is preliminary data.</text>
</comment>
<dbReference type="InterPro" id="IPR034660">
    <property type="entry name" value="DinB/YfiT-like"/>
</dbReference>
<dbReference type="InterPro" id="IPR017520">
    <property type="entry name" value="CHP03086"/>
</dbReference>
<keyword evidence="3" id="KW-1185">Reference proteome</keyword>
<dbReference type="Gene3D" id="1.20.120.450">
    <property type="entry name" value="dinb family like domain"/>
    <property type="match status" value="1"/>
</dbReference>
<feature type="domain" description="Mycothiol-dependent maleylpyruvate isomerase metal-binding" evidence="1">
    <location>
        <begin position="11"/>
        <end position="132"/>
    </location>
</feature>
<evidence type="ECO:0000313" key="2">
    <source>
        <dbReference type="EMBL" id="PKZ41780.1"/>
    </source>
</evidence>
<dbReference type="OrthoDB" id="5185819at2"/>
<evidence type="ECO:0000259" key="1">
    <source>
        <dbReference type="Pfam" id="PF11716"/>
    </source>
</evidence>
<dbReference type="NCBIfam" id="TIGR03086">
    <property type="entry name" value="TIGR03086 family metal-binding protein"/>
    <property type="match status" value="1"/>
</dbReference>
<dbReference type="Pfam" id="PF11716">
    <property type="entry name" value="MDMPI_N"/>
    <property type="match status" value="1"/>
</dbReference>
<dbReference type="GO" id="GO:0046872">
    <property type="term" value="F:metal ion binding"/>
    <property type="evidence" value="ECO:0007669"/>
    <property type="project" value="InterPro"/>
</dbReference>